<name>A0AC61U4B1_9MICO</name>
<dbReference type="EMBL" id="CP087977">
    <property type="protein sequence ID" value="UUZ44721.1"/>
    <property type="molecule type" value="Genomic_DNA"/>
</dbReference>
<protein>
    <submittedName>
        <fullName evidence="1">Uncharacterized protein</fullName>
    </submittedName>
</protein>
<dbReference type="Proteomes" id="UP001059663">
    <property type="component" value="Chromosome"/>
</dbReference>
<reference evidence="1" key="1">
    <citation type="submission" date="2021-11" db="EMBL/GenBank/DDBJ databases">
        <title>Study of the species diversity of bacterial strains isolated from a unique natural object - Shulgan-Tash cave (Bashkiria).</title>
        <authorList>
            <person name="Sazanova A.L."/>
            <person name="Chirak E.R."/>
            <person name="Safronova V.I."/>
        </authorList>
    </citation>
    <scope>NUCLEOTIDE SEQUENCE</scope>
    <source>
        <strain evidence="1">P1</strain>
    </source>
</reference>
<gene>
    <name evidence="1" type="ORF">LP422_20865</name>
</gene>
<proteinExistence type="predicted"/>
<evidence type="ECO:0000313" key="2">
    <source>
        <dbReference type="Proteomes" id="UP001059663"/>
    </source>
</evidence>
<sequence>MDRLKRALSSAGWYLTRDGHAQPFGRVDPDTGGRAALDEQVARLRRSTGDPALLIGTAKELLETVSKFVLEEVGYPGSDKMEYNQLWHLARERLGDEQVRVGGELCDVRVGSCVSGVGDDKAVSGEPDPSVGHEVRQRPAAQLERAEAVGPVWEGVPVENLEYRAFVILFEAL</sequence>
<accession>A0AC61U4B1</accession>
<organism evidence="1 2">
    <name type="scientific">Janibacter limosus</name>
    <dbReference type="NCBI Taxonomy" id="53458"/>
    <lineage>
        <taxon>Bacteria</taxon>
        <taxon>Bacillati</taxon>
        <taxon>Actinomycetota</taxon>
        <taxon>Actinomycetes</taxon>
        <taxon>Micrococcales</taxon>
        <taxon>Intrasporangiaceae</taxon>
        <taxon>Janibacter</taxon>
    </lineage>
</organism>
<evidence type="ECO:0000313" key="1">
    <source>
        <dbReference type="EMBL" id="UUZ44721.1"/>
    </source>
</evidence>